<dbReference type="OrthoDB" id="4087931at2759"/>
<gene>
    <name evidence="2" type="ORF">HYPBUDRAFT_152762</name>
</gene>
<proteinExistence type="predicted"/>
<dbReference type="GeneID" id="30995727"/>
<evidence type="ECO:0000313" key="2">
    <source>
        <dbReference type="EMBL" id="ODV68134.1"/>
    </source>
</evidence>
<dbReference type="RefSeq" id="XP_020077201.1">
    <property type="nucleotide sequence ID" value="XM_020221177.1"/>
</dbReference>
<feature type="compositionally biased region" description="Polar residues" evidence="1">
    <location>
        <begin position="489"/>
        <end position="528"/>
    </location>
</feature>
<organism evidence="2 3">
    <name type="scientific">Hyphopichia burtonii NRRL Y-1933</name>
    <dbReference type="NCBI Taxonomy" id="984485"/>
    <lineage>
        <taxon>Eukaryota</taxon>
        <taxon>Fungi</taxon>
        <taxon>Dikarya</taxon>
        <taxon>Ascomycota</taxon>
        <taxon>Saccharomycotina</taxon>
        <taxon>Pichiomycetes</taxon>
        <taxon>Debaryomycetaceae</taxon>
        <taxon>Hyphopichia</taxon>
    </lineage>
</organism>
<accession>A0A1E4RLI4</accession>
<keyword evidence="3" id="KW-1185">Reference proteome</keyword>
<reference evidence="3" key="1">
    <citation type="submission" date="2016-05" db="EMBL/GenBank/DDBJ databases">
        <title>Comparative genomics of biotechnologically important yeasts.</title>
        <authorList>
            <consortium name="DOE Joint Genome Institute"/>
            <person name="Riley R."/>
            <person name="Haridas S."/>
            <person name="Wolfe K.H."/>
            <person name="Lopes M.R."/>
            <person name="Hittinger C.T."/>
            <person name="Goker M."/>
            <person name="Salamov A."/>
            <person name="Wisecaver J."/>
            <person name="Long T.M."/>
            <person name="Aerts A.L."/>
            <person name="Barry K."/>
            <person name="Choi C."/>
            <person name="Clum A."/>
            <person name="Coughlan A.Y."/>
            <person name="Deshpande S."/>
            <person name="Douglass A.P."/>
            <person name="Hanson S.J."/>
            <person name="Klenk H.-P."/>
            <person name="Labutti K."/>
            <person name="Lapidus A."/>
            <person name="Lindquist E."/>
            <person name="Lipzen A."/>
            <person name="Meier-Kolthoff J.P."/>
            <person name="Ohm R.A."/>
            <person name="Otillar R.P."/>
            <person name="Pangilinan J."/>
            <person name="Peng Y."/>
            <person name="Rokas A."/>
            <person name="Rosa C.A."/>
            <person name="Scheuner C."/>
            <person name="Sibirny A.A."/>
            <person name="Slot J.C."/>
            <person name="Stielow J.B."/>
            <person name="Sun H."/>
            <person name="Kurtzman C.P."/>
            <person name="Blackwell M."/>
            <person name="Grigoriev I.V."/>
            <person name="Jeffries T.W."/>
        </authorList>
    </citation>
    <scope>NUCLEOTIDE SEQUENCE [LARGE SCALE GENOMIC DNA]</scope>
    <source>
        <strain evidence="3">NRRL Y-1933</strain>
    </source>
</reference>
<dbReference type="Proteomes" id="UP000095085">
    <property type="component" value="Unassembled WGS sequence"/>
</dbReference>
<feature type="region of interest" description="Disordered" evidence="1">
    <location>
        <begin position="201"/>
        <end position="262"/>
    </location>
</feature>
<dbReference type="EMBL" id="KV454540">
    <property type="protein sequence ID" value="ODV68134.1"/>
    <property type="molecule type" value="Genomic_DNA"/>
</dbReference>
<dbReference type="AlphaFoldDB" id="A0A1E4RLI4"/>
<feature type="compositionally biased region" description="Polar residues" evidence="1">
    <location>
        <begin position="245"/>
        <end position="262"/>
    </location>
</feature>
<evidence type="ECO:0000256" key="1">
    <source>
        <dbReference type="SAM" id="MobiDB-lite"/>
    </source>
</evidence>
<name>A0A1E4RLI4_9ASCO</name>
<evidence type="ECO:0000313" key="3">
    <source>
        <dbReference type="Proteomes" id="UP000095085"/>
    </source>
</evidence>
<sequence>MKGSSRSMNPNDHSFAAAAAAAATAANHSASGGNQLLPPQPMVSEDDNLFPNLIGNESTELLNKINGFHLQTPTSQSSAVFQSPHYVNHTIVTPNNAFTNEHQVLKTPTSINSSNSMHQPPISFPQQVLTFNQSPVVVSPSNGNHMAGGKATLRSGTLSTVPELSNQHLLQHEYLIQSQKQNQKNMVAAAAAAAAANTAPPLTSTTLPLHSTPIKTKAKKQNQSPSKLKQQTKKTTPKLQLKKSMSSIQKTKSYSKLPTASSHVSKENLNELLRDEIIRNPPPSKNNNFTFVSNSSDVSSSSPPSFQFDKSLSLTPDDFLSFANDSHDSIISNNFNLETINPNPIHQDHNNNGITIDDILKDIPFAELKSPLNLSSHNSIQFDGNNSINAPVAKDEYEADDDATEPDESLISAMMDLNDEQDIDTSLVNFDLPNLSPTQQNDPPVTGLGLSYEFDNMFDKSLSETNIPQSSPKAPGVFRNPNFGNTKSYKNTISFNNNDSDIYKNNINPSPNRRQLATNATSKSSTPNKVLKKAQSFTGSFNANTNSISSARRSSSALNSSSPQFSLEDCCKEISIKTNPVNNYSFVYENSNQKKVNGERPKMKKANTTAVSSNNPLTQRKNSINLTHSDDVGKDGKRVLKNMESGMVYFQVDLKNGQ</sequence>
<feature type="region of interest" description="Disordered" evidence="1">
    <location>
        <begin position="489"/>
        <end position="564"/>
    </location>
</feature>
<feature type="compositionally biased region" description="Low complexity" evidence="1">
    <location>
        <begin position="285"/>
        <end position="305"/>
    </location>
</feature>
<protein>
    <submittedName>
        <fullName evidence="2">Uncharacterized protein</fullName>
    </submittedName>
</protein>
<feature type="compositionally biased region" description="Low complexity" evidence="1">
    <location>
        <begin position="542"/>
        <end position="562"/>
    </location>
</feature>
<feature type="region of interest" description="Disordered" evidence="1">
    <location>
        <begin position="278"/>
        <end position="305"/>
    </location>
</feature>
<feature type="compositionally biased region" description="Low complexity" evidence="1">
    <location>
        <begin position="201"/>
        <end position="213"/>
    </location>
</feature>
<feature type="region of interest" description="Disordered" evidence="1">
    <location>
        <begin position="464"/>
        <end position="483"/>
    </location>
</feature>